<evidence type="ECO:0000313" key="2">
    <source>
        <dbReference type="EMBL" id="PFX13445.1"/>
    </source>
</evidence>
<dbReference type="PROSITE" id="PS50017">
    <property type="entry name" value="DEATH_DOMAIN"/>
    <property type="match status" value="1"/>
</dbReference>
<reference evidence="3" key="1">
    <citation type="journal article" date="2017" name="bioRxiv">
        <title>Comparative analysis of the genomes of Stylophora pistillata and Acropora digitifera provides evidence for extensive differences between species of corals.</title>
        <authorList>
            <person name="Voolstra C.R."/>
            <person name="Li Y."/>
            <person name="Liew Y.J."/>
            <person name="Baumgarten S."/>
            <person name="Zoccola D."/>
            <person name="Flot J.-F."/>
            <person name="Tambutte S."/>
            <person name="Allemand D."/>
            <person name="Aranda M."/>
        </authorList>
    </citation>
    <scope>NUCLEOTIDE SEQUENCE [LARGE SCALE GENOMIC DNA]</scope>
</reference>
<sequence>MDHDKRLSSLDLAIMDLGSLETSDQTERARQAPDSRYAAEIEELRKKVVTLLQCVSIQEEAGNYWRDLGAVLEIPESEIRNIETDHQRARDRGFAVLQSWRDRKGCDATVGCLFDAFKDIGKKWSAEKLLGRGMSSQAVGQSLCAVRKKQRSEELKGVEERNVTMNKNLMNITVV</sequence>
<dbReference type="InterPro" id="IPR011029">
    <property type="entry name" value="DEATH-like_dom_sf"/>
</dbReference>
<proteinExistence type="predicted"/>
<dbReference type="CDD" id="cd01670">
    <property type="entry name" value="Death"/>
    <property type="match status" value="1"/>
</dbReference>
<accession>A0A2B4RAY2</accession>
<comment type="caution">
    <text evidence="2">The sequence shown here is derived from an EMBL/GenBank/DDBJ whole genome shotgun (WGS) entry which is preliminary data.</text>
</comment>
<dbReference type="SMART" id="SM00005">
    <property type="entry name" value="DEATH"/>
    <property type="match status" value="1"/>
</dbReference>
<dbReference type="STRING" id="50429.A0A2B4RAY2"/>
<evidence type="ECO:0000259" key="1">
    <source>
        <dbReference type="PROSITE" id="PS50017"/>
    </source>
</evidence>
<feature type="domain" description="Death" evidence="1">
    <location>
        <begin position="57"/>
        <end position="133"/>
    </location>
</feature>
<dbReference type="InterPro" id="IPR000488">
    <property type="entry name" value="Death_dom"/>
</dbReference>
<dbReference type="Pfam" id="PF00531">
    <property type="entry name" value="Death"/>
    <property type="match status" value="1"/>
</dbReference>
<dbReference type="SUPFAM" id="SSF47986">
    <property type="entry name" value="DEATH domain"/>
    <property type="match status" value="1"/>
</dbReference>
<name>A0A2B4RAY2_STYPI</name>
<evidence type="ECO:0000313" key="3">
    <source>
        <dbReference type="Proteomes" id="UP000225706"/>
    </source>
</evidence>
<keyword evidence="3" id="KW-1185">Reference proteome</keyword>
<dbReference type="InterPro" id="IPR016729">
    <property type="entry name" value="FADD"/>
</dbReference>
<dbReference type="Gene3D" id="1.10.533.10">
    <property type="entry name" value="Death Domain, Fas"/>
    <property type="match status" value="1"/>
</dbReference>
<organism evidence="2 3">
    <name type="scientific">Stylophora pistillata</name>
    <name type="common">Smooth cauliflower coral</name>
    <dbReference type="NCBI Taxonomy" id="50429"/>
    <lineage>
        <taxon>Eukaryota</taxon>
        <taxon>Metazoa</taxon>
        <taxon>Cnidaria</taxon>
        <taxon>Anthozoa</taxon>
        <taxon>Hexacorallia</taxon>
        <taxon>Scleractinia</taxon>
        <taxon>Astrocoeniina</taxon>
        <taxon>Pocilloporidae</taxon>
        <taxon>Stylophora</taxon>
    </lineage>
</organism>
<dbReference type="EMBL" id="LSMT01000975">
    <property type="protein sequence ID" value="PFX13445.1"/>
    <property type="molecule type" value="Genomic_DNA"/>
</dbReference>
<dbReference type="GO" id="GO:0007165">
    <property type="term" value="P:signal transduction"/>
    <property type="evidence" value="ECO:0007669"/>
    <property type="project" value="InterPro"/>
</dbReference>
<dbReference type="Proteomes" id="UP000225706">
    <property type="component" value="Unassembled WGS sequence"/>
</dbReference>
<protein>
    <submittedName>
        <fullName evidence="2">THO complex subunit 1</fullName>
    </submittedName>
</protein>
<dbReference type="AlphaFoldDB" id="A0A2B4RAY2"/>
<gene>
    <name evidence="2" type="primary">Thoc1</name>
    <name evidence="2" type="ORF">AWC38_SpisGene22464</name>
</gene>
<dbReference type="OrthoDB" id="5985756at2759"/>
<dbReference type="PANTHER" id="PTHR15077">
    <property type="entry name" value="FAS-ASSOCIATING DEATH DOMAIN-CONTAINING PROTEIN FADD"/>
    <property type="match status" value="1"/>
</dbReference>